<dbReference type="InterPro" id="IPR022398">
    <property type="entry name" value="Peptidase_S8_His-AS"/>
</dbReference>
<dbReference type="InterPro" id="IPR017309">
    <property type="entry name" value="Pept_S8A_subtilisin_proteobac"/>
</dbReference>
<dbReference type="Gene3D" id="3.40.50.200">
    <property type="entry name" value="Peptidase S8/S53 domain"/>
    <property type="match status" value="1"/>
</dbReference>
<keyword evidence="3 5" id="KW-0378">Hydrolase</keyword>
<evidence type="ECO:0000313" key="9">
    <source>
        <dbReference type="EMBL" id="ROR98696.1"/>
    </source>
</evidence>
<keyword evidence="4 5" id="KW-0720">Serine protease</keyword>
<keyword evidence="2 5" id="KW-0645">Protease</keyword>
<dbReference type="PROSITE" id="PS00137">
    <property type="entry name" value="SUBTILASE_HIS"/>
    <property type="match status" value="1"/>
</dbReference>
<feature type="region of interest" description="Disordered" evidence="7">
    <location>
        <begin position="385"/>
        <end position="414"/>
    </location>
</feature>
<dbReference type="PANTHER" id="PTHR43806:SF11">
    <property type="entry name" value="CEREVISIN-RELATED"/>
    <property type="match status" value="1"/>
</dbReference>
<evidence type="ECO:0000256" key="2">
    <source>
        <dbReference type="ARBA" id="ARBA00022670"/>
    </source>
</evidence>
<sequence>MLIRADECRRFIIAFLVLSLTACGGGGGGGGGGAADDSGPDGEEEAPTVVEAPFGISGTITIPHNAQIDGDTMGAQGLLQSATNNLLQSAQPIANPVMLSGYVSRQSGSYKLDAARGYARDEVDYFVVELLAGQSVRLQLYPADEGRDNLADSQQFAALTLYDYQSMAAVNQLDDLNTEVASSGRYYIEVASRGAPALYTLSISQQISTLSDPGIDSEAEFADGEVLVKFKVQMPALRSAFNDTQAVSSEVVPDLTGAEVVAGNNSTGWRLQIADATASAFSVKDDQRSGLRLQKGIRQRTLEYIAELRQRDDVAWAEPNYLRRAYLEPADELYPLQWHYPLINLASAWDSSTGSGVSVAVIDTGIVTTHSEFAGQLLPGYDFVSTESSARDGDEADGTEIDDDPSDTGATSHGTHVAGTVAAANDNRGVVGVAFDAEIMPIRVLGSDGQGLDSDIIEGIRFAAGLDNASGQRPERRADIINLSLGGPSSSAALKAAIDEAEAAGVLVIAAAGNEATSRASYPAAYDTVVSVSAVDQSKQLAPYSNYGAIDVAAPGGNIVQDLNSDGNPDGVLSSSNSDDGSGAAYAWYQGTSMAAPHVSGVAALMISVKKLAGEILTPSEFRDYLRAGELTENIGSKSFYGAGLIDAARALQALDGDISPYVAISPAAISITGLSSETSFTVLSGGALPVSVRSLQSNVPWLTVIAEDVDERGLGRYSLRAEREGFSTGEVRAALLSVTAQVDGGGSADLQQQVNVLVKQPDPRELSSVGALFVGLIRREVQDAAEAQQAESIELYKIVEAQRVEGEYRYQFNDVESGEYFIFASTNMDQDSRLSDYGEAEGEYPVLGAKQRILIGPVEATGQQIDGIDFTVSNLTTLTSPSATSATFKQTKRIPPEMMTQSLRQAL</sequence>
<dbReference type="GO" id="GO:0004252">
    <property type="term" value="F:serine-type endopeptidase activity"/>
    <property type="evidence" value="ECO:0007669"/>
    <property type="project" value="UniProtKB-UniRule"/>
</dbReference>
<keyword evidence="10" id="KW-1185">Reference proteome</keyword>
<comment type="caution">
    <text evidence="9">The sequence shown here is derived from an EMBL/GenBank/DDBJ whole genome shotgun (WGS) entry which is preliminary data.</text>
</comment>
<accession>A0A3N2DFW9</accession>
<dbReference type="InterPro" id="IPR000209">
    <property type="entry name" value="Peptidase_S8/S53_dom"/>
</dbReference>
<feature type="domain" description="Peptidase S8/S53" evidence="8">
    <location>
        <begin position="354"/>
        <end position="643"/>
    </location>
</feature>
<gene>
    <name evidence="9" type="ORF">EDC56_3432</name>
</gene>
<organism evidence="9 10">
    <name type="scientific">Sinobacterium caligoides</name>
    <dbReference type="NCBI Taxonomy" id="933926"/>
    <lineage>
        <taxon>Bacteria</taxon>
        <taxon>Pseudomonadati</taxon>
        <taxon>Pseudomonadota</taxon>
        <taxon>Gammaproteobacteria</taxon>
        <taxon>Cellvibrionales</taxon>
        <taxon>Spongiibacteraceae</taxon>
        <taxon>Sinobacterium</taxon>
    </lineage>
</organism>
<dbReference type="Pfam" id="PF00082">
    <property type="entry name" value="Peptidase_S8"/>
    <property type="match status" value="1"/>
</dbReference>
<dbReference type="InterPro" id="IPR023827">
    <property type="entry name" value="Peptidase_S8_Asp-AS"/>
</dbReference>
<dbReference type="GO" id="GO:0006508">
    <property type="term" value="P:proteolysis"/>
    <property type="evidence" value="ECO:0007669"/>
    <property type="project" value="UniProtKB-KW"/>
</dbReference>
<evidence type="ECO:0000256" key="5">
    <source>
        <dbReference type="PROSITE-ProRule" id="PRU01240"/>
    </source>
</evidence>
<dbReference type="EMBL" id="RKHR01000007">
    <property type="protein sequence ID" value="ROR98696.1"/>
    <property type="molecule type" value="Genomic_DNA"/>
</dbReference>
<feature type="active site" description="Charge relay system" evidence="5">
    <location>
        <position position="593"/>
    </location>
</feature>
<evidence type="ECO:0000256" key="1">
    <source>
        <dbReference type="ARBA" id="ARBA00011073"/>
    </source>
</evidence>
<dbReference type="InterPro" id="IPR023828">
    <property type="entry name" value="Peptidase_S8_Ser-AS"/>
</dbReference>
<dbReference type="InterPro" id="IPR050131">
    <property type="entry name" value="Peptidase_S8_subtilisin-like"/>
</dbReference>
<dbReference type="PROSITE" id="PS00138">
    <property type="entry name" value="SUBTILASE_SER"/>
    <property type="match status" value="1"/>
</dbReference>
<dbReference type="PIRSF" id="PIRSF037893">
    <property type="entry name" value="Subtilisin_rel_Maqu_2796"/>
    <property type="match status" value="1"/>
</dbReference>
<proteinExistence type="inferred from homology"/>
<dbReference type="InterPro" id="IPR015500">
    <property type="entry name" value="Peptidase_S8_subtilisin-rel"/>
</dbReference>
<evidence type="ECO:0000256" key="6">
    <source>
        <dbReference type="RuleBase" id="RU003355"/>
    </source>
</evidence>
<feature type="active site" description="Charge relay system" evidence="5">
    <location>
        <position position="363"/>
    </location>
</feature>
<dbReference type="PROSITE" id="PS00136">
    <property type="entry name" value="SUBTILASE_ASP"/>
    <property type="match status" value="1"/>
</dbReference>
<evidence type="ECO:0000259" key="8">
    <source>
        <dbReference type="Pfam" id="PF00082"/>
    </source>
</evidence>
<evidence type="ECO:0000256" key="7">
    <source>
        <dbReference type="SAM" id="MobiDB-lite"/>
    </source>
</evidence>
<dbReference type="PROSITE" id="PS51257">
    <property type="entry name" value="PROKAR_LIPOPROTEIN"/>
    <property type="match status" value="1"/>
</dbReference>
<dbReference type="AlphaFoldDB" id="A0A3N2DFW9"/>
<dbReference type="RefSeq" id="WP_162844229.1">
    <property type="nucleotide sequence ID" value="NZ_RKHR01000007.1"/>
</dbReference>
<feature type="compositionally biased region" description="Acidic residues" evidence="7">
    <location>
        <begin position="394"/>
        <end position="406"/>
    </location>
</feature>
<comment type="similarity">
    <text evidence="1 5 6">Belongs to the peptidase S8 family.</text>
</comment>
<name>A0A3N2DFW9_9GAMM</name>
<evidence type="ECO:0000313" key="10">
    <source>
        <dbReference type="Proteomes" id="UP000275394"/>
    </source>
</evidence>
<dbReference type="SUPFAM" id="SSF52743">
    <property type="entry name" value="Subtilisin-like"/>
    <property type="match status" value="1"/>
</dbReference>
<evidence type="ECO:0000256" key="4">
    <source>
        <dbReference type="ARBA" id="ARBA00022825"/>
    </source>
</evidence>
<protein>
    <submittedName>
        <fullName evidence="9">Serine protease</fullName>
    </submittedName>
</protein>
<feature type="active site" description="Charge relay system" evidence="5">
    <location>
        <position position="413"/>
    </location>
</feature>
<dbReference type="PRINTS" id="PR00723">
    <property type="entry name" value="SUBTILISIN"/>
</dbReference>
<dbReference type="InterPro" id="IPR036852">
    <property type="entry name" value="Peptidase_S8/S53_dom_sf"/>
</dbReference>
<dbReference type="PROSITE" id="PS51892">
    <property type="entry name" value="SUBTILASE"/>
    <property type="match status" value="1"/>
</dbReference>
<dbReference type="Gene3D" id="2.60.120.380">
    <property type="match status" value="1"/>
</dbReference>
<dbReference type="PANTHER" id="PTHR43806">
    <property type="entry name" value="PEPTIDASE S8"/>
    <property type="match status" value="1"/>
</dbReference>
<dbReference type="Proteomes" id="UP000275394">
    <property type="component" value="Unassembled WGS sequence"/>
</dbReference>
<evidence type="ECO:0000256" key="3">
    <source>
        <dbReference type="ARBA" id="ARBA00022801"/>
    </source>
</evidence>
<reference evidence="9 10" key="1">
    <citation type="submission" date="2018-11" db="EMBL/GenBank/DDBJ databases">
        <title>Genomic Encyclopedia of Type Strains, Phase IV (KMG-IV): sequencing the most valuable type-strain genomes for metagenomic binning, comparative biology and taxonomic classification.</title>
        <authorList>
            <person name="Goeker M."/>
        </authorList>
    </citation>
    <scope>NUCLEOTIDE SEQUENCE [LARGE SCALE GENOMIC DNA]</scope>
    <source>
        <strain evidence="9 10">DSM 100316</strain>
    </source>
</reference>